<feature type="transmembrane region" description="Helical" evidence="1">
    <location>
        <begin position="201"/>
        <end position="218"/>
    </location>
</feature>
<reference evidence="4" key="1">
    <citation type="submission" date="2025-08" db="UniProtKB">
        <authorList>
            <consortium name="RefSeq"/>
        </authorList>
    </citation>
    <scope>IDENTIFICATION</scope>
</reference>
<dbReference type="InterPro" id="IPR035810">
    <property type="entry name" value="PEBP_euk"/>
</dbReference>
<sequence>MERTAVLIVAFQLVALALADVPWMHEAGIIPDIISKPCPSTVSVSYGNKSMSDGNVLKPEDVKNKPNAVRWGAEANSYYTIVMLDPDVDAEAKPSFLHYLFGDIPAVRITKGKELAAYMGISPPEGTGMHRYIWLVYKQQGNNQFSSYKKITRDSPPKERAKFMVSDFATKYKLGDPIACNMFRSQNAVDAAKSASPRITGLPPAMMLIAGLVAFLFLQRN</sequence>
<name>A0ABM1DZ26_PRICU</name>
<protein>
    <submittedName>
        <fullName evidence="4">Protein D1-like</fullName>
    </submittedName>
</protein>
<dbReference type="GeneID" id="106807393"/>
<evidence type="ECO:0000256" key="1">
    <source>
        <dbReference type="SAM" id="Phobius"/>
    </source>
</evidence>
<dbReference type="CDD" id="cd00866">
    <property type="entry name" value="PEBP_euk"/>
    <property type="match status" value="1"/>
</dbReference>
<dbReference type="Gene3D" id="3.90.280.10">
    <property type="entry name" value="PEBP-like"/>
    <property type="match status" value="1"/>
</dbReference>
<dbReference type="PANTHER" id="PTHR11362">
    <property type="entry name" value="PHOSPHATIDYLETHANOLAMINE-BINDING PROTEIN"/>
    <property type="match status" value="1"/>
</dbReference>
<keyword evidence="2" id="KW-0732">Signal</keyword>
<keyword evidence="3" id="KW-1185">Reference proteome</keyword>
<accession>A0ABM1DZ26</accession>
<proteinExistence type="predicted"/>
<keyword evidence="1" id="KW-1133">Transmembrane helix</keyword>
<dbReference type="SUPFAM" id="SSF49777">
    <property type="entry name" value="PEBP-like"/>
    <property type="match status" value="1"/>
</dbReference>
<evidence type="ECO:0000256" key="2">
    <source>
        <dbReference type="SAM" id="SignalP"/>
    </source>
</evidence>
<dbReference type="Pfam" id="PF01161">
    <property type="entry name" value="PBP"/>
    <property type="match status" value="1"/>
</dbReference>
<dbReference type="InterPro" id="IPR036610">
    <property type="entry name" value="PEBP-like_sf"/>
</dbReference>
<feature type="signal peptide" evidence="2">
    <location>
        <begin position="1"/>
        <end position="19"/>
    </location>
</feature>
<evidence type="ECO:0000313" key="4">
    <source>
        <dbReference type="RefSeq" id="XP_014665197.1"/>
    </source>
</evidence>
<gene>
    <name evidence="4" type="primary">LOC106807393</name>
</gene>
<keyword evidence="1" id="KW-0472">Membrane</keyword>
<evidence type="ECO:0000313" key="3">
    <source>
        <dbReference type="Proteomes" id="UP000695022"/>
    </source>
</evidence>
<dbReference type="PANTHER" id="PTHR11362:SF82">
    <property type="entry name" value="PHOSPHATIDYLETHANOLAMINE-BINDING PROTEIN 4"/>
    <property type="match status" value="1"/>
</dbReference>
<keyword evidence="1" id="KW-0812">Transmembrane</keyword>
<dbReference type="RefSeq" id="XP_014665197.1">
    <property type="nucleotide sequence ID" value="XM_014809711.1"/>
</dbReference>
<organism evidence="3 4">
    <name type="scientific">Priapulus caudatus</name>
    <name type="common">Priapulid worm</name>
    <dbReference type="NCBI Taxonomy" id="37621"/>
    <lineage>
        <taxon>Eukaryota</taxon>
        <taxon>Metazoa</taxon>
        <taxon>Ecdysozoa</taxon>
        <taxon>Scalidophora</taxon>
        <taxon>Priapulida</taxon>
        <taxon>Priapulimorpha</taxon>
        <taxon>Priapulimorphida</taxon>
        <taxon>Priapulidae</taxon>
        <taxon>Priapulus</taxon>
    </lineage>
</organism>
<dbReference type="Proteomes" id="UP000695022">
    <property type="component" value="Unplaced"/>
</dbReference>
<feature type="chain" id="PRO_5045905415" evidence="2">
    <location>
        <begin position="20"/>
        <end position="221"/>
    </location>
</feature>
<dbReference type="InterPro" id="IPR008914">
    <property type="entry name" value="PEBP"/>
</dbReference>